<dbReference type="Gene3D" id="2.30.18.10">
    <property type="entry name" value="Transcription factor IIA (TFIIA), beta-barrel domain"/>
    <property type="match status" value="1"/>
</dbReference>
<dbReference type="GO" id="GO:0005672">
    <property type="term" value="C:transcription factor TFIIA complex"/>
    <property type="evidence" value="ECO:0007669"/>
    <property type="project" value="InterPro"/>
</dbReference>
<accession>A0AAP0D5P8</accession>
<comment type="caution">
    <text evidence="6">The sequence shown here is derived from an EMBL/GenBank/DDBJ whole genome shotgun (WGS) entry which is preliminary data.</text>
</comment>
<dbReference type="FunFam" id="1.10.287.100:FF:000001">
    <property type="entry name" value="Transcription initiation factor IIA subunit"/>
    <property type="match status" value="1"/>
</dbReference>
<reference evidence="6 7" key="1">
    <citation type="submission" date="2024-04" db="EMBL/GenBank/DDBJ databases">
        <title>The reference genome of an endangered Asteraceae, Deinandra increscens subsp. villosa, native to the Central Coast of California.</title>
        <authorList>
            <person name="Guilliams M."/>
            <person name="Hasenstab-Lehman K."/>
            <person name="Meyer R."/>
            <person name="Mcevoy S."/>
        </authorList>
    </citation>
    <scope>NUCLEOTIDE SEQUENCE [LARGE SCALE GENOMIC DNA]</scope>
    <source>
        <tissue evidence="6">Leaf</tissue>
    </source>
</reference>
<keyword evidence="7" id="KW-1185">Reference proteome</keyword>
<dbReference type="PANTHER" id="PTHR12694:SF8">
    <property type="entry name" value="TRANSCRIPTION INITIATION FACTOR IIA SUBUNIT 1"/>
    <property type="match status" value="1"/>
</dbReference>
<dbReference type="Gene3D" id="1.10.287.100">
    <property type="match status" value="1"/>
</dbReference>
<dbReference type="EMBL" id="JBCNJP010000014">
    <property type="protein sequence ID" value="KAK9069130.1"/>
    <property type="molecule type" value="Genomic_DNA"/>
</dbReference>
<feature type="region of interest" description="Disordered" evidence="5">
    <location>
        <begin position="298"/>
        <end position="317"/>
    </location>
</feature>
<evidence type="ECO:0000256" key="5">
    <source>
        <dbReference type="SAM" id="MobiDB-lite"/>
    </source>
</evidence>
<protein>
    <recommendedName>
        <fullName evidence="8">Transcription factor IIA large subunit</fullName>
    </recommendedName>
</protein>
<comment type="similarity">
    <text evidence="2">Belongs to the TFIIA subunit 1 family.</text>
</comment>
<organism evidence="6 7">
    <name type="scientific">Deinandra increscens subsp. villosa</name>
    <dbReference type="NCBI Taxonomy" id="3103831"/>
    <lineage>
        <taxon>Eukaryota</taxon>
        <taxon>Viridiplantae</taxon>
        <taxon>Streptophyta</taxon>
        <taxon>Embryophyta</taxon>
        <taxon>Tracheophyta</taxon>
        <taxon>Spermatophyta</taxon>
        <taxon>Magnoliopsida</taxon>
        <taxon>eudicotyledons</taxon>
        <taxon>Gunneridae</taxon>
        <taxon>Pentapetalae</taxon>
        <taxon>asterids</taxon>
        <taxon>campanulids</taxon>
        <taxon>Asterales</taxon>
        <taxon>Asteraceae</taxon>
        <taxon>Asteroideae</taxon>
        <taxon>Heliantheae alliance</taxon>
        <taxon>Madieae</taxon>
        <taxon>Madiinae</taxon>
        <taxon>Deinandra</taxon>
    </lineage>
</organism>
<proteinExistence type="inferred from homology"/>
<dbReference type="Proteomes" id="UP001408789">
    <property type="component" value="Unassembled WGS sequence"/>
</dbReference>
<keyword evidence="4" id="KW-0539">Nucleus</keyword>
<evidence type="ECO:0000256" key="2">
    <source>
        <dbReference type="ARBA" id="ARBA00010059"/>
    </source>
</evidence>
<evidence type="ECO:0000256" key="1">
    <source>
        <dbReference type="ARBA" id="ARBA00004123"/>
    </source>
</evidence>
<evidence type="ECO:0000256" key="4">
    <source>
        <dbReference type="ARBA" id="ARBA00023242"/>
    </source>
</evidence>
<dbReference type="PANTHER" id="PTHR12694">
    <property type="entry name" value="TRANSCRIPTION INITIATION FACTOR IIA SUBUNIT 1"/>
    <property type="match status" value="1"/>
</dbReference>
<dbReference type="FunFam" id="2.30.18.10:FF:000005">
    <property type="entry name" value="transcription initiation factor IIA large subunit"/>
    <property type="match status" value="1"/>
</dbReference>
<keyword evidence="3" id="KW-0804">Transcription</keyword>
<dbReference type="InterPro" id="IPR009088">
    <property type="entry name" value="TFIIA_b-brl"/>
</dbReference>
<feature type="region of interest" description="Disordered" evidence="5">
    <location>
        <begin position="11"/>
        <end position="48"/>
    </location>
</feature>
<dbReference type="SMART" id="SM01371">
    <property type="entry name" value="TFIIA"/>
    <property type="match status" value="1"/>
</dbReference>
<feature type="compositionally biased region" description="Low complexity" evidence="5">
    <location>
        <begin position="11"/>
        <end position="21"/>
    </location>
</feature>
<evidence type="ECO:0008006" key="8">
    <source>
        <dbReference type="Google" id="ProtNLM"/>
    </source>
</evidence>
<dbReference type="InterPro" id="IPR004855">
    <property type="entry name" value="TFIIA_asu/bsu"/>
</dbReference>
<comment type="subcellular location">
    <subcellularLocation>
        <location evidence="1">Nucleus</location>
    </subcellularLocation>
</comment>
<dbReference type="SUPFAM" id="SSF47396">
    <property type="entry name" value="Transcription factor IIA (TFIIA), alpha-helical domain"/>
    <property type="match status" value="1"/>
</dbReference>
<dbReference type="CDD" id="cd07976">
    <property type="entry name" value="TFIIA_alpha_beta_like"/>
    <property type="match status" value="1"/>
</dbReference>
<evidence type="ECO:0000313" key="6">
    <source>
        <dbReference type="EMBL" id="KAK9069130.1"/>
    </source>
</evidence>
<dbReference type="GO" id="GO:0006367">
    <property type="term" value="P:transcription initiation at RNA polymerase II promoter"/>
    <property type="evidence" value="ECO:0007669"/>
    <property type="project" value="InterPro"/>
</dbReference>
<dbReference type="SUPFAM" id="SSF50784">
    <property type="entry name" value="Transcription factor IIA (TFIIA), beta-barrel domain"/>
    <property type="match status" value="1"/>
</dbReference>
<evidence type="ECO:0000313" key="7">
    <source>
        <dbReference type="Proteomes" id="UP001408789"/>
    </source>
</evidence>
<sequence>MQTYLYSLLYSPSSVPHPQSHLPHRRSPPPIPSPKTSDSPSQFHSGASTIRHMATSTTSTVYIQVIEDVINKVREEFINNGGPGEGVLNELQGLWELKMMQAGAVVGPIDRSAVAKSMAPGAASNTVHDLNVPYEGPDEYETPTADLLFPPTPMQTPMQTPMPGQTPLPGTASTPLPGTMDNSYNIPTGGTPITPNDYSSMNENGASNRAGRPSPYMQAPSPWMNQRPPLDVNVAYVEGREDVDRGAANANQPTTQDFFLLTGKRKRDELPSQYRPGGYIPQQDGAADVMADKLEIGQGSNSQPGHGHKFSSRIPQLDGPIPGPYDDALSTPNIYNYQGVVSEDYNVANTPAPPELQAQTPALINQNDILDDDEDEPLNENDDDDDLDDVDQGEELNTQHLVLAQFDKVTRAKSRWRCTLKDGIMHINNKDVLFNKVCNWRVRLLIGPEQQNFLTVDGPGSEKHVEK</sequence>
<dbReference type="AlphaFoldDB" id="A0AAP0D5P8"/>
<dbReference type="Pfam" id="PF03153">
    <property type="entry name" value="TFIIA"/>
    <property type="match status" value="2"/>
</dbReference>
<evidence type="ECO:0000256" key="3">
    <source>
        <dbReference type="ARBA" id="ARBA00023163"/>
    </source>
</evidence>
<gene>
    <name evidence="6" type="ORF">SSX86_013246</name>
</gene>
<name>A0AAP0D5P8_9ASTR</name>